<dbReference type="CDD" id="cd00267">
    <property type="entry name" value="ABC_ATPase"/>
    <property type="match status" value="1"/>
</dbReference>
<dbReference type="EMBL" id="RAPQ01000012">
    <property type="protein sequence ID" value="RKD96806.1"/>
    <property type="molecule type" value="Genomic_DNA"/>
</dbReference>
<gene>
    <name evidence="1" type="ORF">BXY64_3753</name>
</gene>
<accession>A0A419WN29</accession>
<name>A0A419WN29_9BACT</name>
<protein>
    <submittedName>
        <fullName evidence="1">AAA ATPase-like protein</fullName>
    </submittedName>
</protein>
<dbReference type="Proteomes" id="UP000284531">
    <property type="component" value="Unassembled WGS sequence"/>
</dbReference>
<dbReference type="Gene3D" id="3.40.50.300">
    <property type="entry name" value="P-loop containing nucleotide triphosphate hydrolases"/>
    <property type="match status" value="1"/>
</dbReference>
<dbReference type="GO" id="GO:0005524">
    <property type="term" value="F:ATP binding"/>
    <property type="evidence" value="ECO:0007669"/>
    <property type="project" value="InterPro"/>
</dbReference>
<evidence type="ECO:0000313" key="1">
    <source>
        <dbReference type="EMBL" id="RKD96806.1"/>
    </source>
</evidence>
<dbReference type="GO" id="GO:0006302">
    <property type="term" value="P:double-strand break repair"/>
    <property type="evidence" value="ECO:0007669"/>
    <property type="project" value="TreeGrafter"/>
</dbReference>
<dbReference type="InterPro" id="IPR027417">
    <property type="entry name" value="P-loop_NTPase"/>
</dbReference>
<evidence type="ECO:0000313" key="2">
    <source>
        <dbReference type="Proteomes" id="UP000284531"/>
    </source>
</evidence>
<dbReference type="GO" id="GO:0000731">
    <property type="term" value="P:DNA synthesis involved in DNA repair"/>
    <property type="evidence" value="ECO:0007669"/>
    <property type="project" value="TreeGrafter"/>
</dbReference>
<organism evidence="1 2">
    <name type="scientific">Marinifilum flexuosum</name>
    <dbReference type="NCBI Taxonomy" id="1117708"/>
    <lineage>
        <taxon>Bacteria</taxon>
        <taxon>Pseudomonadati</taxon>
        <taxon>Bacteroidota</taxon>
        <taxon>Bacteroidia</taxon>
        <taxon>Marinilabiliales</taxon>
        <taxon>Marinifilaceae</taxon>
    </lineage>
</organism>
<keyword evidence="2" id="KW-1185">Reference proteome</keyword>
<dbReference type="PANTHER" id="PTHR32182:SF25">
    <property type="entry name" value="SLR1056 PROTEIN"/>
    <property type="match status" value="1"/>
</dbReference>
<dbReference type="OrthoDB" id="997844at2"/>
<dbReference type="PANTHER" id="PTHR32182">
    <property type="entry name" value="DNA REPLICATION AND REPAIR PROTEIN RECF"/>
    <property type="match status" value="1"/>
</dbReference>
<dbReference type="RefSeq" id="WP_120241461.1">
    <property type="nucleotide sequence ID" value="NZ_RAPQ01000012.1"/>
</dbReference>
<dbReference type="SUPFAM" id="SSF52540">
    <property type="entry name" value="P-loop containing nucleoside triphosphate hydrolases"/>
    <property type="match status" value="1"/>
</dbReference>
<dbReference type="AlphaFoldDB" id="A0A419WN29"/>
<comment type="caution">
    <text evidence="1">The sequence shown here is derived from an EMBL/GenBank/DDBJ whole genome shotgun (WGS) entry which is preliminary data.</text>
</comment>
<dbReference type="GO" id="GO:0016887">
    <property type="term" value="F:ATP hydrolysis activity"/>
    <property type="evidence" value="ECO:0007669"/>
    <property type="project" value="InterPro"/>
</dbReference>
<proteinExistence type="predicted"/>
<sequence>MELLYVWIEDYKNIKKQGFNFSPKHWFDFKPEEDKEGNIIGGTLHHEERNTNYPKDFFGENISNVTAIVGKNGSGKSTLMEAIFKFSLGSAFETNGIPFVEIQDIPGIFKTIIIYSKNKTTKYCGFTNLDIIIKHLDIERKPLDFHLKTTKSFIPNDDLENPYEQTKKVNFIPSYLNIYPCYYSNIFDEIKIQEYKNREDIWFRTNDTIQNNSIPNTFRTDISINNRIKSFQNISDFHHSEITQQAIFINQFIQLEEDLPFSLPPYLIINLNFSVQNLKDLLERSELRMNWLKQHIHTEPYYLPNKFSDQIILFLWLKGLTETNIDDYDTKQKIQRFIKSIDLTTEIEWSDTFLEFIAILFESQEKITTFPKNNFDIIEYFIGVKEIITSGLLKKYDYNRKNGIKSFRLQDSSNINRMNYFINNAKRINFSNIFQFGFSYDKNDIFNSMSSGEKALLKFGSNMWHLISKIKENHTDIISNILTEDRIKIPDNLLIMLDEAELTLHPEWQKTFLDWSLRIIQIVCKDFDSIQVLYSSHSPFFLSDLPKENVIFLKSQKGKDVNDNSINLCHVCKRKEQPEYTFGANIHSLYRNSFFLENGLMGEFAKGKIDQVIRNLNNELQNEEDKMSPGDMLFVIQQIGEPLLKNKLQEMFDHYEFELNDEIEILEAKLAELKRNKQ</sequence>
<reference evidence="1 2" key="1">
    <citation type="submission" date="2018-09" db="EMBL/GenBank/DDBJ databases">
        <title>Genomic Encyclopedia of Archaeal and Bacterial Type Strains, Phase II (KMG-II): from individual species to whole genera.</title>
        <authorList>
            <person name="Goeker M."/>
        </authorList>
    </citation>
    <scope>NUCLEOTIDE SEQUENCE [LARGE SCALE GENOMIC DNA]</scope>
    <source>
        <strain evidence="1 2">DSM 21950</strain>
    </source>
</reference>